<sequence length="151" mass="16953">MLVFGSAHVVCHVYNTHVNEGPESSRRGIECADDIAVLGLNPSKMQTIINNLNDSALQMRKVLEDNASCIGSGELAGKEISSWIEKARAAFASLRHLRRRHDVMSSSDRGKTAVVWSSLLYGSETWFLRSEDIRKLSEFEYRRLQSVVRVS</sequence>
<dbReference type="Proteomes" id="UP000008909">
    <property type="component" value="Unassembled WGS sequence"/>
</dbReference>
<accession>G7Y750</accession>
<organism evidence="1 2">
    <name type="scientific">Clonorchis sinensis</name>
    <name type="common">Chinese liver fluke</name>
    <dbReference type="NCBI Taxonomy" id="79923"/>
    <lineage>
        <taxon>Eukaryota</taxon>
        <taxon>Metazoa</taxon>
        <taxon>Spiralia</taxon>
        <taxon>Lophotrochozoa</taxon>
        <taxon>Platyhelminthes</taxon>
        <taxon>Trematoda</taxon>
        <taxon>Digenea</taxon>
        <taxon>Opisthorchiida</taxon>
        <taxon>Opisthorchiata</taxon>
        <taxon>Opisthorchiidae</taxon>
        <taxon>Clonorchis</taxon>
    </lineage>
</organism>
<reference key="2">
    <citation type="submission" date="2011-10" db="EMBL/GenBank/DDBJ databases">
        <title>The genome and transcriptome sequence of Clonorchis sinensis provide insights into the carcinogenic liver fluke.</title>
        <authorList>
            <person name="Wang X."/>
            <person name="Huang Y."/>
            <person name="Chen W."/>
            <person name="Liu H."/>
            <person name="Guo L."/>
            <person name="Chen Y."/>
            <person name="Luo F."/>
            <person name="Zhou W."/>
            <person name="Sun J."/>
            <person name="Mao Q."/>
            <person name="Liang P."/>
            <person name="Zhou C."/>
            <person name="Tian Y."/>
            <person name="Men J."/>
            <person name="Lv X."/>
            <person name="Huang L."/>
            <person name="Zhou J."/>
            <person name="Hu Y."/>
            <person name="Li R."/>
            <person name="Zhang F."/>
            <person name="Lei H."/>
            <person name="Li X."/>
            <person name="Hu X."/>
            <person name="Liang C."/>
            <person name="Xu J."/>
            <person name="Wu Z."/>
            <person name="Yu X."/>
        </authorList>
    </citation>
    <scope>NUCLEOTIDE SEQUENCE</scope>
    <source>
        <strain>Henan</strain>
    </source>
</reference>
<keyword evidence="2" id="KW-1185">Reference proteome</keyword>
<protein>
    <submittedName>
        <fullName evidence="1">Uncharacterized protein</fullName>
    </submittedName>
</protein>
<evidence type="ECO:0000313" key="1">
    <source>
        <dbReference type="EMBL" id="GAA48785.1"/>
    </source>
</evidence>
<gene>
    <name evidence="1" type="ORF">CLF_102031</name>
</gene>
<name>G7Y750_CLOSI</name>
<dbReference type="EMBL" id="DF142909">
    <property type="protein sequence ID" value="GAA48785.1"/>
    <property type="molecule type" value="Genomic_DNA"/>
</dbReference>
<reference evidence="1" key="1">
    <citation type="journal article" date="2011" name="Genome Biol.">
        <title>The draft genome of the carcinogenic human liver fluke Clonorchis sinensis.</title>
        <authorList>
            <person name="Wang X."/>
            <person name="Chen W."/>
            <person name="Huang Y."/>
            <person name="Sun J."/>
            <person name="Men J."/>
            <person name="Liu H."/>
            <person name="Luo F."/>
            <person name="Guo L."/>
            <person name="Lv X."/>
            <person name="Deng C."/>
            <person name="Zhou C."/>
            <person name="Fan Y."/>
            <person name="Li X."/>
            <person name="Huang L."/>
            <person name="Hu Y."/>
            <person name="Liang C."/>
            <person name="Hu X."/>
            <person name="Xu J."/>
            <person name="Yu X."/>
        </authorList>
    </citation>
    <scope>NUCLEOTIDE SEQUENCE [LARGE SCALE GENOMIC DNA]</scope>
    <source>
        <strain evidence="1">Henan</strain>
    </source>
</reference>
<evidence type="ECO:0000313" key="2">
    <source>
        <dbReference type="Proteomes" id="UP000008909"/>
    </source>
</evidence>
<dbReference type="AlphaFoldDB" id="G7Y750"/>
<proteinExistence type="predicted"/>